<evidence type="ECO:0008006" key="5">
    <source>
        <dbReference type="Google" id="ProtNLM"/>
    </source>
</evidence>
<dbReference type="SMART" id="SM01260">
    <property type="entry name" value="LANC_like"/>
    <property type="match status" value="1"/>
</dbReference>
<dbReference type="PANTHER" id="PTHR12736:SF21">
    <property type="entry name" value="LANC-LIKE PROTEIN 2"/>
    <property type="match status" value="1"/>
</dbReference>
<comment type="similarity">
    <text evidence="1">Belongs to the LanC-like protein family.</text>
</comment>
<dbReference type="GO" id="GO:0005886">
    <property type="term" value="C:plasma membrane"/>
    <property type="evidence" value="ECO:0007669"/>
    <property type="project" value="TreeGrafter"/>
</dbReference>
<dbReference type="PANTHER" id="PTHR12736">
    <property type="entry name" value="LANC-LIKE PROTEIN"/>
    <property type="match status" value="1"/>
</dbReference>
<dbReference type="InterPro" id="IPR012341">
    <property type="entry name" value="6hp_glycosidase-like_sf"/>
</dbReference>
<dbReference type="OrthoDB" id="10257263at2759"/>
<organism evidence="3 4">
    <name type="scientific">Elysia chlorotica</name>
    <name type="common">Eastern emerald elysia</name>
    <name type="synonym">Sea slug</name>
    <dbReference type="NCBI Taxonomy" id="188477"/>
    <lineage>
        <taxon>Eukaryota</taxon>
        <taxon>Metazoa</taxon>
        <taxon>Spiralia</taxon>
        <taxon>Lophotrochozoa</taxon>
        <taxon>Mollusca</taxon>
        <taxon>Gastropoda</taxon>
        <taxon>Heterobranchia</taxon>
        <taxon>Euthyneura</taxon>
        <taxon>Panpulmonata</taxon>
        <taxon>Sacoglossa</taxon>
        <taxon>Placobranchoidea</taxon>
        <taxon>Plakobranchidae</taxon>
        <taxon>Elysia</taxon>
    </lineage>
</organism>
<accession>A0A433TTI3</accession>
<dbReference type="InterPro" id="IPR020464">
    <property type="entry name" value="LanC-like_prot_euk"/>
</dbReference>
<dbReference type="EMBL" id="RQTK01000190">
    <property type="protein sequence ID" value="RUS84872.1"/>
    <property type="molecule type" value="Genomic_DNA"/>
</dbReference>
<gene>
    <name evidence="3" type="ORF">EGW08_007341</name>
</gene>
<dbReference type="GO" id="GO:0046872">
    <property type="term" value="F:metal ion binding"/>
    <property type="evidence" value="ECO:0007669"/>
    <property type="project" value="UniProtKB-KW"/>
</dbReference>
<protein>
    <recommendedName>
        <fullName evidence="5">LanC-like protein 2</fullName>
    </recommendedName>
</protein>
<dbReference type="PRINTS" id="PR01951">
    <property type="entry name" value="LANCEUKARYTE"/>
</dbReference>
<proteinExistence type="inferred from homology"/>
<dbReference type="CDD" id="cd04794">
    <property type="entry name" value="euk_LANCL"/>
    <property type="match status" value="1"/>
</dbReference>
<dbReference type="Proteomes" id="UP000271974">
    <property type="component" value="Unassembled WGS sequence"/>
</dbReference>
<dbReference type="SUPFAM" id="SSF158745">
    <property type="entry name" value="LanC-like"/>
    <property type="match status" value="1"/>
</dbReference>
<reference evidence="3 4" key="1">
    <citation type="submission" date="2019-01" db="EMBL/GenBank/DDBJ databases">
        <title>A draft genome assembly of the solar-powered sea slug Elysia chlorotica.</title>
        <authorList>
            <person name="Cai H."/>
            <person name="Li Q."/>
            <person name="Fang X."/>
            <person name="Li J."/>
            <person name="Curtis N.E."/>
            <person name="Altenburger A."/>
            <person name="Shibata T."/>
            <person name="Feng M."/>
            <person name="Maeda T."/>
            <person name="Schwartz J.A."/>
            <person name="Shigenobu S."/>
            <person name="Lundholm N."/>
            <person name="Nishiyama T."/>
            <person name="Yang H."/>
            <person name="Hasebe M."/>
            <person name="Li S."/>
            <person name="Pierce S.K."/>
            <person name="Wang J."/>
        </authorList>
    </citation>
    <scope>NUCLEOTIDE SEQUENCE [LARGE SCALE GENOMIC DNA]</scope>
    <source>
        <strain evidence="3">EC2010</strain>
        <tissue evidence="3">Whole organism of an adult</tissue>
    </source>
</reference>
<evidence type="ECO:0000313" key="4">
    <source>
        <dbReference type="Proteomes" id="UP000271974"/>
    </source>
</evidence>
<feature type="binding site" evidence="2">
    <location>
        <position position="324"/>
    </location>
    <ligand>
        <name>Zn(2+)</name>
        <dbReference type="ChEBI" id="CHEBI:29105"/>
    </ligand>
</feature>
<dbReference type="GO" id="GO:0031179">
    <property type="term" value="P:peptide modification"/>
    <property type="evidence" value="ECO:0007669"/>
    <property type="project" value="InterPro"/>
</dbReference>
<evidence type="ECO:0000313" key="3">
    <source>
        <dbReference type="EMBL" id="RUS84872.1"/>
    </source>
</evidence>
<evidence type="ECO:0000256" key="1">
    <source>
        <dbReference type="ARBA" id="ARBA00007179"/>
    </source>
</evidence>
<dbReference type="AlphaFoldDB" id="A0A433TTI3"/>
<dbReference type="InterPro" id="IPR007822">
    <property type="entry name" value="LANC-like"/>
</dbReference>
<feature type="binding site" evidence="2">
    <location>
        <position position="325"/>
    </location>
    <ligand>
        <name>Zn(2+)</name>
        <dbReference type="ChEBI" id="CHEBI:29105"/>
    </ligand>
</feature>
<dbReference type="GO" id="GO:0005975">
    <property type="term" value="P:carbohydrate metabolic process"/>
    <property type="evidence" value="ECO:0007669"/>
    <property type="project" value="InterPro"/>
</dbReference>
<sequence length="402" mass="45390">MESDRAFKNSFPDYSGEALLDSNRKLKEPYQHKIVKSIEKLVKHLEGSFEPDRKDDSIYTGNAGQAFLSLHLHSKFAPAGDDRHLQRARDMLRPCLQRLTGSRVSFLCGDAGPLALAAVLYHKLGKLERARGYIESLEDMCDRVCSDSSLPDEILYGRCGYLSALIFLQHNMGEDCVSKEVVAGVVEAILKSGEAMAKRERCSYPLMYLWHEKAYLGAAHGLAGIYFMLLQVQSPSLQDRIRRQVRPCIDFMLTLRFASGNCPSSLGSASGDKLVHWCHGAPGWVHMFALAFKIYKDKRYLDAARDCAEVVWRRGLLQKGYGICHGTAGNSYTFLTLFKLTEDQRFLYYAVRFAEWCCEYGKHGCRTPDRPLSMFEGMAGTVYFLVDVLDPLNSAFPCFDFQ</sequence>
<keyword evidence="4" id="KW-1185">Reference proteome</keyword>
<keyword evidence="2" id="KW-0479">Metal-binding</keyword>
<dbReference type="PRINTS" id="PR01950">
    <property type="entry name" value="LANCSUPER"/>
</dbReference>
<feature type="binding site" evidence="2">
    <location>
        <position position="278"/>
    </location>
    <ligand>
        <name>Zn(2+)</name>
        <dbReference type="ChEBI" id="CHEBI:29105"/>
    </ligand>
</feature>
<comment type="caution">
    <text evidence="3">The sequence shown here is derived from an EMBL/GenBank/DDBJ whole genome shotgun (WGS) entry which is preliminary data.</text>
</comment>
<keyword evidence="2" id="KW-0862">Zinc</keyword>
<dbReference type="Pfam" id="PF05147">
    <property type="entry name" value="LANC_like"/>
    <property type="match status" value="1"/>
</dbReference>
<name>A0A433TTI3_ELYCH</name>
<dbReference type="Gene3D" id="1.50.10.10">
    <property type="match status" value="1"/>
</dbReference>
<evidence type="ECO:0000256" key="2">
    <source>
        <dbReference type="PIRSR" id="PIRSR607822-1"/>
    </source>
</evidence>